<dbReference type="Proteomes" id="UP001164819">
    <property type="component" value="Chromosome"/>
</dbReference>
<keyword evidence="8 10" id="KW-0131">Cell cycle</keyword>
<evidence type="ECO:0000259" key="13">
    <source>
        <dbReference type="Pfam" id="PF02875"/>
    </source>
</evidence>
<keyword evidence="4 10" id="KW-0547">Nucleotide-binding</keyword>
<sequence>MKATLSQLVRWVVDGRMTSDAAFAGVSTDSRQVRPGNLFIALNGENFDAHRFLADVADKGASAVLVERLPENYPLPALVVANTRLAMGEIAMNWRRQFRIPVVGVTGSNGKTTVKEMIASIFRAAYGDDAYLATSGNFNNDIGVPLTIFRLEEMHKAAVIELGMNHTGEMAYLASIAQPTIGLVNNAQREHQEFMQSVEAVARENGTVIQSLPESGIAVFPADDAYSSLWTDYAVHRRIVTFGFCRTADVTADYRLENGKTRVSMSFAGDTVGMTLSTSGRHNVRNAMAAAACSYAAGIDKRAIVAGLENFVPVHGRLERKTAFNGALLIDDTYNANPDSVRAAIDVLADMSSDSIFVLGDMGEVGSNGELFHIEVGEYARKRRIGHFFTFGEMARFASQGYGRNAHHFTEMDEMSRTLRKLVEPQMTVLVKGSRFMRMERVVEQLMNEMNREGR</sequence>
<dbReference type="PANTHER" id="PTHR43024">
    <property type="entry name" value="UDP-N-ACETYLMURAMOYL-TRIPEPTIDE--D-ALANYL-D-ALANINE LIGASE"/>
    <property type="match status" value="1"/>
</dbReference>
<evidence type="ECO:0000256" key="9">
    <source>
        <dbReference type="ARBA" id="ARBA00023316"/>
    </source>
</evidence>
<organism evidence="15">
    <name type="scientific">Oxalobacter aliiformigenes</name>
    <dbReference type="NCBI Taxonomy" id="2946593"/>
    <lineage>
        <taxon>Bacteria</taxon>
        <taxon>Pseudomonadati</taxon>
        <taxon>Pseudomonadota</taxon>
        <taxon>Betaproteobacteria</taxon>
        <taxon>Burkholderiales</taxon>
        <taxon>Oxalobacteraceae</taxon>
        <taxon>Oxalobacter</taxon>
    </lineage>
</organism>
<dbReference type="InterPro" id="IPR051046">
    <property type="entry name" value="MurCDEF_CellWall_CoF430Synth"/>
</dbReference>
<dbReference type="Pfam" id="PF02875">
    <property type="entry name" value="Mur_ligase_C"/>
    <property type="match status" value="1"/>
</dbReference>
<dbReference type="SUPFAM" id="SSF53244">
    <property type="entry name" value="MurD-like peptide ligases, peptide-binding domain"/>
    <property type="match status" value="1"/>
</dbReference>
<evidence type="ECO:0000259" key="12">
    <source>
        <dbReference type="Pfam" id="PF01225"/>
    </source>
</evidence>
<comment type="function">
    <text evidence="10 11">Involved in cell wall formation. Catalyzes the final step in the synthesis of UDP-N-acetylmuramoyl-pentapeptide, the precursor of murein.</text>
</comment>
<dbReference type="InterPro" id="IPR004101">
    <property type="entry name" value="Mur_ligase_C"/>
</dbReference>
<dbReference type="InterPro" id="IPR036615">
    <property type="entry name" value="Mur_ligase_C_dom_sf"/>
</dbReference>
<feature type="domain" description="Mur ligase C-terminal" evidence="13">
    <location>
        <begin position="316"/>
        <end position="435"/>
    </location>
</feature>
<proteinExistence type="inferred from homology"/>
<dbReference type="Gene3D" id="3.40.1390.10">
    <property type="entry name" value="MurE/MurF, N-terminal domain"/>
    <property type="match status" value="1"/>
</dbReference>
<keyword evidence="7 10" id="KW-0573">Peptidoglycan synthesis</keyword>
<evidence type="ECO:0000256" key="7">
    <source>
        <dbReference type="ARBA" id="ARBA00022984"/>
    </source>
</evidence>
<keyword evidence="5 10" id="KW-0067">ATP-binding</keyword>
<evidence type="ECO:0000313" key="15">
    <source>
        <dbReference type="EMBL" id="WAV91598.1"/>
    </source>
</evidence>
<dbReference type="InterPro" id="IPR036565">
    <property type="entry name" value="Mur-like_cat_sf"/>
</dbReference>
<dbReference type="NCBIfam" id="TIGR01143">
    <property type="entry name" value="murF"/>
    <property type="match status" value="1"/>
</dbReference>
<dbReference type="InterPro" id="IPR005863">
    <property type="entry name" value="UDP-N-AcMur_synth"/>
</dbReference>
<dbReference type="EC" id="6.3.2.10" evidence="10 11"/>
<dbReference type="GO" id="GO:0047480">
    <property type="term" value="F:UDP-N-acetylmuramoyl-tripeptide-D-alanyl-D-alanine ligase activity"/>
    <property type="evidence" value="ECO:0007669"/>
    <property type="project" value="UniProtKB-UniRule"/>
</dbReference>
<dbReference type="SUPFAM" id="SSF63418">
    <property type="entry name" value="MurE/MurF N-terminal domain"/>
    <property type="match status" value="1"/>
</dbReference>
<evidence type="ECO:0000256" key="10">
    <source>
        <dbReference type="HAMAP-Rule" id="MF_02019"/>
    </source>
</evidence>
<dbReference type="GO" id="GO:0005737">
    <property type="term" value="C:cytoplasm"/>
    <property type="evidence" value="ECO:0007669"/>
    <property type="project" value="UniProtKB-SubCell"/>
</dbReference>
<dbReference type="EMBL" id="CP098251">
    <property type="protein sequence ID" value="WAV91598.1"/>
    <property type="molecule type" value="Genomic_DNA"/>
</dbReference>
<comment type="subcellular location">
    <subcellularLocation>
        <location evidence="10 11">Cytoplasm</location>
    </subcellularLocation>
</comment>
<dbReference type="GO" id="GO:0051301">
    <property type="term" value="P:cell division"/>
    <property type="evidence" value="ECO:0007669"/>
    <property type="project" value="UniProtKB-KW"/>
</dbReference>
<keyword evidence="2 10" id="KW-0436">Ligase</keyword>
<dbReference type="GO" id="GO:0005524">
    <property type="term" value="F:ATP binding"/>
    <property type="evidence" value="ECO:0007669"/>
    <property type="project" value="UniProtKB-UniRule"/>
</dbReference>
<evidence type="ECO:0000256" key="1">
    <source>
        <dbReference type="ARBA" id="ARBA00022490"/>
    </source>
</evidence>
<keyword evidence="6 10" id="KW-0133">Cell shape</keyword>
<dbReference type="Pfam" id="PF08245">
    <property type="entry name" value="Mur_ligase_M"/>
    <property type="match status" value="1"/>
</dbReference>
<evidence type="ECO:0000256" key="5">
    <source>
        <dbReference type="ARBA" id="ARBA00022840"/>
    </source>
</evidence>
<dbReference type="InterPro" id="IPR035911">
    <property type="entry name" value="MurE/MurF_N"/>
</dbReference>
<protein>
    <recommendedName>
        <fullName evidence="10 11">UDP-N-acetylmuramoyl-tripeptide--D-alanyl-D-alanine ligase</fullName>
        <ecNumber evidence="10 11">6.3.2.10</ecNumber>
    </recommendedName>
    <alternativeName>
        <fullName evidence="10">D-alanyl-D-alanine-adding enzyme</fullName>
    </alternativeName>
</protein>
<evidence type="ECO:0000259" key="14">
    <source>
        <dbReference type="Pfam" id="PF08245"/>
    </source>
</evidence>
<name>A0A9E9LE39_9BURK</name>
<dbReference type="PANTHER" id="PTHR43024:SF1">
    <property type="entry name" value="UDP-N-ACETYLMURAMOYL-TRIPEPTIDE--D-ALANYL-D-ALANINE LIGASE"/>
    <property type="match status" value="1"/>
</dbReference>
<dbReference type="Gene3D" id="3.40.1190.10">
    <property type="entry name" value="Mur-like, catalytic domain"/>
    <property type="match status" value="1"/>
</dbReference>
<evidence type="ECO:0000256" key="3">
    <source>
        <dbReference type="ARBA" id="ARBA00022618"/>
    </source>
</evidence>
<reference evidence="15" key="1">
    <citation type="journal article" date="2022" name="Front. Microbiol.">
        <title>New perspectives on an old grouping: The genomic and phenotypic variability of Oxalobacter formigenes and the implications for calcium oxalate stone prevention.</title>
        <authorList>
            <person name="Chmiel J.A."/>
            <person name="Carr C."/>
            <person name="Stuivenberg G.A."/>
            <person name="Venema R."/>
            <person name="Chanyi R.M."/>
            <person name="Al K.F."/>
            <person name="Giguere D."/>
            <person name="Say H."/>
            <person name="Akouris P.P."/>
            <person name="Dominguez Romero S.A."/>
            <person name="Kwong A."/>
            <person name="Tai V."/>
            <person name="Koval S.F."/>
            <person name="Razvi H."/>
            <person name="Bjazevic J."/>
            <person name="Burton J.P."/>
        </authorList>
    </citation>
    <scope>NUCLEOTIDE SEQUENCE</scope>
    <source>
        <strain evidence="15">OxK</strain>
    </source>
</reference>
<evidence type="ECO:0000256" key="4">
    <source>
        <dbReference type="ARBA" id="ARBA00022741"/>
    </source>
</evidence>
<feature type="binding site" evidence="10">
    <location>
        <begin position="107"/>
        <end position="113"/>
    </location>
    <ligand>
        <name>ATP</name>
        <dbReference type="ChEBI" id="CHEBI:30616"/>
    </ligand>
</feature>
<comment type="catalytic activity">
    <reaction evidence="10 11">
        <text>D-alanyl-D-alanine + UDP-N-acetyl-alpha-D-muramoyl-L-alanyl-gamma-D-glutamyl-meso-2,6-diaminopimelate + ATP = UDP-N-acetyl-alpha-D-muramoyl-L-alanyl-gamma-D-glutamyl-meso-2,6-diaminopimeloyl-D-alanyl-D-alanine + ADP + phosphate + H(+)</text>
        <dbReference type="Rhea" id="RHEA:28374"/>
        <dbReference type="ChEBI" id="CHEBI:15378"/>
        <dbReference type="ChEBI" id="CHEBI:30616"/>
        <dbReference type="ChEBI" id="CHEBI:43474"/>
        <dbReference type="ChEBI" id="CHEBI:57822"/>
        <dbReference type="ChEBI" id="CHEBI:61386"/>
        <dbReference type="ChEBI" id="CHEBI:83905"/>
        <dbReference type="ChEBI" id="CHEBI:456216"/>
        <dbReference type="EC" id="6.3.2.10"/>
    </reaction>
</comment>
<evidence type="ECO:0000256" key="11">
    <source>
        <dbReference type="RuleBase" id="RU004136"/>
    </source>
</evidence>
<keyword evidence="1 10" id="KW-0963">Cytoplasm</keyword>
<dbReference type="Gene3D" id="3.90.190.20">
    <property type="entry name" value="Mur ligase, C-terminal domain"/>
    <property type="match status" value="1"/>
</dbReference>
<feature type="domain" description="Mur ligase central" evidence="14">
    <location>
        <begin position="105"/>
        <end position="293"/>
    </location>
</feature>
<comment type="pathway">
    <text evidence="10 11">Cell wall biogenesis; peptidoglycan biosynthesis.</text>
</comment>
<feature type="domain" description="Mur ligase N-terminal catalytic" evidence="12">
    <location>
        <begin position="24"/>
        <end position="70"/>
    </location>
</feature>
<evidence type="ECO:0000256" key="6">
    <source>
        <dbReference type="ARBA" id="ARBA00022960"/>
    </source>
</evidence>
<dbReference type="GO" id="GO:0009252">
    <property type="term" value="P:peptidoglycan biosynthetic process"/>
    <property type="evidence" value="ECO:0007669"/>
    <property type="project" value="UniProtKB-UniRule"/>
</dbReference>
<dbReference type="RefSeq" id="WP_269316117.1">
    <property type="nucleotide sequence ID" value="NZ_CP098251.1"/>
</dbReference>
<evidence type="ECO:0000256" key="8">
    <source>
        <dbReference type="ARBA" id="ARBA00023306"/>
    </source>
</evidence>
<dbReference type="SUPFAM" id="SSF53623">
    <property type="entry name" value="MurD-like peptide ligases, catalytic domain"/>
    <property type="match status" value="1"/>
</dbReference>
<dbReference type="InterPro" id="IPR013221">
    <property type="entry name" value="Mur_ligase_cen"/>
</dbReference>
<dbReference type="GO" id="GO:0008360">
    <property type="term" value="P:regulation of cell shape"/>
    <property type="evidence" value="ECO:0007669"/>
    <property type="project" value="UniProtKB-KW"/>
</dbReference>
<evidence type="ECO:0000256" key="2">
    <source>
        <dbReference type="ARBA" id="ARBA00022598"/>
    </source>
</evidence>
<comment type="similarity">
    <text evidence="10">Belongs to the MurCDEF family. MurF subfamily.</text>
</comment>
<keyword evidence="3 10" id="KW-0132">Cell division</keyword>
<dbReference type="InterPro" id="IPR000713">
    <property type="entry name" value="Mur_ligase_N"/>
</dbReference>
<dbReference type="GO" id="GO:0071555">
    <property type="term" value="P:cell wall organization"/>
    <property type="evidence" value="ECO:0007669"/>
    <property type="project" value="UniProtKB-KW"/>
</dbReference>
<accession>A0A9E9LE39</accession>
<dbReference type="HAMAP" id="MF_02019">
    <property type="entry name" value="MurF"/>
    <property type="match status" value="1"/>
</dbReference>
<dbReference type="Pfam" id="PF01225">
    <property type="entry name" value="Mur_ligase"/>
    <property type="match status" value="1"/>
</dbReference>
<gene>
    <name evidence="10 15" type="primary">murF</name>
    <name evidence="15" type="ORF">NB646_02230</name>
</gene>
<keyword evidence="9 10" id="KW-0961">Cell wall biogenesis/degradation</keyword>
<dbReference type="AlphaFoldDB" id="A0A9E9LE39"/>